<gene>
    <name evidence="1" type="ORF">HPB50_023124</name>
</gene>
<sequence>MAQTFQLITEHATELSSQQWDQLCNRLDGSLHIKNSWSILRHMLDPSSSRTENNKRVTNLLFEGERQGQDLENVLKATYFPDLKEQPWPT</sequence>
<dbReference type="EMBL" id="CM023481">
    <property type="protein sequence ID" value="KAH6948174.1"/>
    <property type="molecule type" value="Genomic_DNA"/>
</dbReference>
<protein>
    <submittedName>
        <fullName evidence="1">Uncharacterized protein</fullName>
    </submittedName>
</protein>
<evidence type="ECO:0000313" key="2">
    <source>
        <dbReference type="Proteomes" id="UP000821845"/>
    </source>
</evidence>
<accession>A0ACB7TTD9</accession>
<evidence type="ECO:0000313" key="1">
    <source>
        <dbReference type="EMBL" id="KAH6948174.1"/>
    </source>
</evidence>
<keyword evidence="2" id="KW-1185">Reference proteome</keyword>
<reference evidence="1" key="1">
    <citation type="submission" date="2020-05" db="EMBL/GenBank/DDBJ databases">
        <title>Large-scale comparative analyses of tick genomes elucidate their genetic diversity and vector capacities.</title>
        <authorList>
            <person name="Jia N."/>
            <person name="Wang J."/>
            <person name="Shi W."/>
            <person name="Du L."/>
            <person name="Sun Y."/>
            <person name="Zhan W."/>
            <person name="Jiang J."/>
            <person name="Wang Q."/>
            <person name="Zhang B."/>
            <person name="Ji P."/>
            <person name="Sakyi L.B."/>
            <person name="Cui X."/>
            <person name="Yuan T."/>
            <person name="Jiang B."/>
            <person name="Yang W."/>
            <person name="Lam T.T.-Y."/>
            <person name="Chang Q."/>
            <person name="Ding S."/>
            <person name="Wang X."/>
            <person name="Zhu J."/>
            <person name="Ruan X."/>
            <person name="Zhao L."/>
            <person name="Wei J."/>
            <person name="Que T."/>
            <person name="Du C."/>
            <person name="Cheng J."/>
            <person name="Dai P."/>
            <person name="Han X."/>
            <person name="Huang E."/>
            <person name="Gao Y."/>
            <person name="Liu J."/>
            <person name="Shao H."/>
            <person name="Ye R."/>
            <person name="Li L."/>
            <person name="Wei W."/>
            <person name="Wang X."/>
            <person name="Wang C."/>
            <person name="Yang T."/>
            <person name="Huo Q."/>
            <person name="Li W."/>
            <person name="Guo W."/>
            <person name="Chen H."/>
            <person name="Zhou L."/>
            <person name="Ni X."/>
            <person name="Tian J."/>
            <person name="Zhou Y."/>
            <person name="Sheng Y."/>
            <person name="Liu T."/>
            <person name="Pan Y."/>
            <person name="Xia L."/>
            <person name="Li J."/>
            <person name="Zhao F."/>
            <person name="Cao W."/>
        </authorList>
    </citation>
    <scope>NUCLEOTIDE SEQUENCE</scope>
    <source>
        <strain evidence="1">Hyas-2018</strain>
    </source>
</reference>
<name>A0ACB7TTD9_HYAAI</name>
<comment type="caution">
    <text evidence="1">The sequence shown here is derived from an EMBL/GenBank/DDBJ whole genome shotgun (WGS) entry which is preliminary data.</text>
</comment>
<organism evidence="1 2">
    <name type="scientific">Hyalomma asiaticum</name>
    <name type="common">Tick</name>
    <dbReference type="NCBI Taxonomy" id="266040"/>
    <lineage>
        <taxon>Eukaryota</taxon>
        <taxon>Metazoa</taxon>
        <taxon>Ecdysozoa</taxon>
        <taxon>Arthropoda</taxon>
        <taxon>Chelicerata</taxon>
        <taxon>Arachnida</taxon>
        <taxon>Acari</taxon>
        <taxon>Parasitiformes</taxon>
        <taxon>Ixodida</taxon>
        <taxon>Ixodoidea</taxon>
        <taxon>Ixodidae</taxon>
        <taxon>Hyalomminae</taxon>
        <taxon>Hyalomma</taxon>
    </lineage>
</organism>
<proteinExistence type="predicted"/>
<dbReference type="Proteomes" id="UP000821845">
    <property type="component" value="Chromosome 1"/>
</dbReference>